<dbReference type="InterPro" id="IPR042451">
    <property type="entry name" value="ZPR1_A/B_dom"/>
</dbReference>
<proteinExistence type="predicted"/>
<evidence type="ECO:0000313" key="3">
    <source>
        <dbReference type="Proteomes" id="UP000814243"/>
    </source>
</evidence>
<dbReference type="PANTHER" id="PTHR47331:SF4">
    <property type="entry name" value="PEPTIDASE S1 DOMAIN-CONTAINING PROTEIN"/>
    <property type="match status" value="1"/>
</dbReference>
<evidence type="ECO:0000313" key="2">
    <source>
        <dbReference type="EMBL" id="KAH9643726.1"/>
    </source>
</evidence>
<protein>
    <recommendedName>
        <fullName evidence="1">Zinc finger ZPR1-type domain-containing protein</fullName>
    </recommendedName>
</protein>
<dbReference type="AlphaFoldDB" id="A0A922SND8"/>
<evidence type="ECO:0000259" key="1">
    <source>
        <dbReference type="SMART" id="SM00709"/>
    </source>
</evidence>
<dbReference type="InterPro" id="IPR008042">
    <property type="entry name" value="Retrotrans_Pao"/>
</dbReference>
<sequence>MYSSIGSSVENVLNSAGFPLHKIRTNCPEAFQNDTTTSVLELNKESSVLGLNWSPDTDTLHFSTDLSSDNNKITKRSIISLTCKIFDPLGLLCACVIKAKIILQLLWNEKLAWDDPVPSHIAKKWLDIAENLKTLSDIKIPRYALCDDFFTNVELHCFVDASHEAYGACVYLRSTDSSNNIVIRLLCAKSRVAPLKAMTTPRLELCSALLGARLVAKVLQSIRISITNTIMWTDSTVVLGWLKAQPKLLKTFVANRVAEVLELTKGCSWRHVPTDFNPADLASRGCVPQRLLVEPLWWEGPSFLKEGSSSWPQTPHSIVELPELKAYMNAAEAPENHFINFKDFSNFNRLKRIFAYRRVLTRMSSEAPKPVFRSFGGEPDEEPEVTEIESLCMNCHENGMTRLLLTRIPFYKNVVVMSFSCEHCGYQNNELQPGGSVAERGVRWALRVEGADDLNRQVVKSDYTSVRIPSLDFEIPAQSQKGDIPHFKEVVIMSTTCDYCGHRTNEV</sequence>
<accession>A0A922SND8</accession>
<feature type="domain" description="Zinc finger ZPR1-type" evidence="1">
    <location>
        <begin position="390"/>
        <end position="505"/>
    </location>
</feature>
<gene>
    <name evidence="2" type="ORF">HF086_007696</name>
</gene>
<dbReference type="Pfam" id="PF05380">
    <property type="entry name" value="Peptidase_A17"/>
    <property type="match status" value="1"/>
</dbReference>
<dbReference type="InterPro" id="IPR004457">
    <property type="entry name" value="Znf_ZPR1"/>
</dbReference>
<dbReference type="EMBL" id="JACEFF010000115">
    <property type="protein sequence ID" value="KAH9643726.1"/>
    <property type="molecule type" value="Genomic_DNA"/>
</dbReference>
<dbReference type="Gene3D" id="2.20.25.420">
    <property type="entry name" value="ZPR1, zinc finger domain"/>
    <property type="match status" value="1"/>
</dbReference>
<dbReference type="SMART" id="SM00709">
    <property type="entry name" value="Zpr1"/>
    <property type="match status" value="1"/>
</dbReference>
<dbReference type="Pfam" id="PF03367">
    <property type="entry name" value="Zn_ribbon_ZPR1"/>
    <property type="match status" value="2"/>
</dbReference>
<feature type="non-terminal residue" evidence="2">
    <location>
        <position position="1"/>
    </location>
</feature>
<dbReference type="FunFam" id="2.20.25.420:FF:000001">
    <property type="entry name" value="Zinc finger protein ZPR1"/>
    <property type="match status" value="1"/>
</dbReference>
<dbReference type="Gene3D" id="2.60.120.1040">
    <property type="entry name" value="ZPR1, A/B domain"/>
    <property type="match status" value="1"/>
</dbReference>
<dbReference type="GO" id="GO:0008270">
    <property type="term" value="F:zinc ion binding"/>
    <property type="evidence" value="ECO:0007669"/>
    <property type="project" value="InterPro"/>
</dbReference>
<reference evidence="2" key="1">
    <citation type="journal article" date="2021" name="G3 (Bethesda)">
        <title>Genome and transcriptome analysis of the beet armyworm Spodoptera exigua reveals targets for pest control. .</title>
        <authorList>
            <person name="Simon S."/>
            <person name="Breeschoten T."/>
            <person name="Jansen H.J."/>
            <person name="Dirks R.P."/>
            <person name="Schranz M.E."/>
            <person name="Ros V.I.D."/>
        </authorList>
    </citation>
    <scope>NUCLEOTIDE SEQUENCE</scope>
    <source>
        <strain evidence="2">TB_SE_WUR_2020</strain>
    </source>
</reference>
<comment type="caution">
    <text evidence="2">The sequence shown here is derived from an EMBL/GenBank/DDBJ whole genome shotgun (WGS) entry which is preliminary data.</text>
</comment>
<dbReference type="Proteomes" id="UP000814243">
    <property type="component" value="Unassembled WGS sequence"/>
</dbReference>
<dbReference type="PANTHER" id="PTHR47331">
    <property type="entry name" value="PHD-TYPE DOMAIN-CONTAINING PROTEIN"/>
    <property type="match status" value="1"/>
</dbReference>
<organism evidence="2 3">
    <name type="scientific">Spodoptera exigua</name>
    <name type="common">Beet armyworm</name>
    <name type="synonym">Noctua fulgens</name>
    <dbReference type="NCBI Taxonomy" id="7107"/>
    <lineage>
        <taxon>Eukaryota</taxon>
        <taxon>Metazoa</taxon>
        <taxon>Ecdysozoa</taxon>
        <taxon>Arthropoda</taxon>
        <taxon>Hexapoda</taxon>
        <taxon>Insecta</taxon>
        <taxon>Pterygota</taxon>
        <taxon>Neoptera</taxon>
        <taxon>Endopterygota</taxon>
        <taxon>Lepidoptera</taxon>
        <taxon>Glossata</taxon>
        <taxon>Ditrysia</taxon>
        <taxon>Noctuoidea</taxon>
        <taxon>Noctuidae</taxon>
        <taxon>Amphipyrinae</taxon>
        <taxon>Spodoptera</taxon>
    </lineage>
</organism>
<dbReference type="InterPro" id="IPR042452">
    <property type="entry name" value="ZPR1_Znf1/2"/>
</dbReference>
<name>A0A922SND8_SPOEX</name>